<dbReference type="eggNOG" id="COG1028">
    <property type="taxonomic scope" value="Bacteria"/>
</dbReference>
<dbReference type="GO" id="GO:0008202">
    <property type="term" value="P:steroid metabolic process"/>
    <property type="evidence" value="ECO:0007669"/>
    <property type="project" value="UniProtKB-KW"/>
</dbReference>
<reference evidence="3 4" key="1">
    <citation type="submission" date="2010-08" db="EMBL/GenBank/DDBJ databases">
        <title>Complete sequence of Clostridium cellulovorans 743B.</title>
        <authorList>
            <consortium name="US DOE Joint Genome Institute"/>
            <person name="Lucas S."/>
            <person name="Copeland A."/>
            <person name="Lapidus A."/>
            <person name="Cheng J.-F."/>
            <person name="Bruce D."/>
            <person name="Goodwin L."/>
            <person name="Pitluck S."/>
            <person name="Chertkov O."/>
            <person name="Detter J.C."/>
            <person name="Han C."/>
            <person name="Tapia R."/>
            <person name="Land M."/>
            <person name="Hauser L."/>
            <person name="Chang Y.-J."/>
            <person name="Jeffries C."/>
            <person name="Kyrpides N."/>
            <person name="Ivanova N."/>
            <person name="Mikhailova N."/>
            <person name="Hemme C.L."/>
            <person name="Woyke T."/>
        </authorList>
    </citation>
    <scope>NUCLEOTIDE SEQUENCE [LARGE SCALE GENOMIC DNA]</scope>
    <source>
        <strain evidence="4">ATCC 35296 / DSM 3052 / OCM 3 / 743B</strain>
    </source>
</reference>
<dbReference type="PANTHER" id="PTHR42879">
    <property type="entry name" value="3-OXOACYL-(ACYL-CARRIER-PROTEIN) REDUCTASE"/>
    <property type="match status" value="1"/>
</dbReference>
<dbReference type="HOGENOM" id="CLU_010194_1_3_9"/>
<evidence type="ECO:0000256" key="1">
    <source>
        <dbReference type="ARBA" id="ARBA00006484"/>
    </source>
</evidence>
<dbReference type="InterPro" id="IPR050259">
    <property type="entry name" value="SDR"/>
</dbReference>
<dbReference type="RefSeq" id="WP_013291930.1">
    <property type="nucleotide sequence ID" value="NC_014393.1"/>
</dbReference>
<evidence type="ECO:0000313" key="4">
    <source>
        <dbReference type="Proteomes" id="UP000002730"/>
    </source>
</evidence>
<dbReference type="InterPro" id="IPR036291">
    <property type="entry name" value="NAD(P)-bd_dom_sf"/>
</dbReference>
<proteinExistence type="inferred from homology"/>
<dbReference type="PRINTS" id="PR00081">
    <property type="entry name" value="GDHRDH"/>
</dbReference>
<dbReference type="AlphaFoldDB" id="D9SWL3"/>
<protein>
    <submittedName>
        <fullName evidence="3">Short-chain dehydrogenase/reductase SDR</fullName>
    </submittedName>
</protein>
<sequence>MKVIIGGLSKLGREYLKTYNSKVLILEHAEAIGRHINFIKEKGYKYFPIDFRYLTQEELEGLGIFLRELDEEISSVLVMSGTSSTQSVHSITLEEWENVFSVSLKGPFFAVKQMLPYLKEKGNIVVISSMNSVMPHPKRADYSLAKAALNMWVKNLAVELKEKHIYVNAILPGYIYEEDYYNSALLYTKENGKMVGDYLISYEDVVNLIQYLLEKNFGAMNGQLFLMDKGFSL</sequence>
<dbReference type="SUPFAM" id="SSF51735">
    <property type="entry name" value="NAD(P)-binding Rossmann-fold domains"/>
    <property type="match status" value="1"/>
</dbReference>
<dbReference type="KEGG" id="ccb:Clocel_3624"/>
<evidence type="ECO:0000313" key="3">
    <source>
        <dbReference type="EMBL" id="ADL53295.1"/>
    </source>
</evidence>
<keyword evidence="4" id="KW-1185">Reference proteome</keyword>
<keyword evidence="2" id="KW-0443">Lipid metabolism</keyword>
<dbReference type="EMBL" id="CP002160">
    <property type="protein sequence ID" value="ADL53295.1"/>
    <property type="molecule type" value="Genomic_DNA"/>
</dbReference>
<evidence type="ECO:0000256" key="2">
    <source>
        <dbReference type="ARBA" id="ARBA00023221"/>
    </source>
</evidence>
<comment type="similarity">
    <text evidence="1">Belongs to the short-chain dehydrogenases/reductases (SDR) family.</text>
</comment>
<organism evidence="3 4">
    <name type="scientific">Clostridium cellulovorans (strain ATCC 35296 / DSM 3052 / OCM 3 / 743B)</name>
    <dbReference type="NCBI Taxonomy" id="573061"/>
    <lineage>
        <taxon>Bacteria</taxon>
        <taxon>Bacillati</taxon>
        <taxon>Bacillota</taxon>
        <taxon>Clostridia</taxon>
        <taxon>Eubacteriales</taxon>
        <taxon>Clostridiaceae</taxon>
        <taxon>Clostridium</taxon>
    </lineage>
</organism>
<name>D9SWL3_CLOC7</name>
<dbReference type="InterPro" id="IPR002347">
    <property type="entry name" value="SDR_fam"/>
</dbReference>
<accession>D9SWL3</accession>
<dbReference type="PANTHER" id="PTHR42879:SF2">
    <property type="entry name" value="3-OXOACYL-[ACYL-CARRIER-PROTEIN] REDUCTASE FABG"/>
    <property type="match status" value="1"/>
</dbReference>
<dbReference type="CDD" id="cd05233">
    <property type="entry name" value="SDR_c"/>
    <property type="match status" value="1"/>
</dbReference>
<dbReference type="Proteomes" id="UP000002730">
    <property type="component" value="Chromosome"/>
</dbReference>
<keyword evidence="2" id="KW-0753">Steroid metabolism</keyword>
<dbReference type="Pfam" id="PF13561">
    <property type="entry name" value="adh_short_C2"/>
    <property type="match status" value="1"/>
</dbReference>
<gene>
    <name evidence="3" type="ordered locus">Clocel_3624</name>
</gene>
<dbReference type="STRING" id="573061.Clocel_3624"/>
<dbReference type="OrthoDB" id="9808814at2"/>
<dbReference type="Gene3D" id="3.40.50.720">
    <property type="entry name" value="NAD(P)-binding Rossmann-like Domain"/>
    <property type="match status" value="1"/>
</dbReference>